<keyword evidence="2" id="KW-1185">Reference proteome</keyword>
<organism evidence="1 2">
    <name type="scientific">Actinacidiphila cocklensis</name>
    <dbReference type="NCBI Taxonomy" id="887465"/>
    <lineage>
        <taxon>Bacteria</taxon>
        <taxon>Bacillati</taxon>
        <taxon>Actinomycetota</taxon>
        <taxon>Actinomycetes</taxon>
        <taxon>Kitasatosporales</taxon>
        <taxon>Streptomycetaceae</taxon>
        <taxon>Actinacidiphila</taxon>
    </lineage>
</organism>
<evidence type="ECO:0000313" key="1">
    <source>
        <dbReference type="EMBL" id="CAG6398310.1"/>
    </source>
</evidence>
<sequence length="225" mass="25131">MTQSFDPAVVEALESAAGHVLPLEDSEWPEIRELVVQHARDLAGIERCIGLTMLFVLGCDPVDSGFVSQFTSLSTLQVNDSGLTCLESMNDLPLIQCNLNRNLITDLTPLLDLHDLTSLDIIGNPLTAESYEEVLPELRSRGMYITWSERSDWELTVRLQEAGLPFICYRNQNVLRLGSPGFHHVKVPDAGHSAVTENELREALDEDPQRVYQLFERGEGLWSPG</sequence>
<comment type="caution">
    <text evidence="1">The sequence shown here is derived from an EMBL/GenBank/DDBJ whole genome shotgun (WGS) entry which is preliminary data.</text>
</comment>
<name>A0A9W4DV88_9ACTN</name>
<reference evidence="1" key="1">
    <citation type="submission" date="2021-05" db="EMBL/GenBank/DDBJ databases">
        <authorList>
            <person name="Arsene-Ploetze F."/>
        </authorList>
    </citation>
    <scope>NUCLEOTIDE SEQUENCE</scope>
    <source>
        <strain evidence="1">DSM 42138</strain>
    </source>
</reference>
<dbReference type="EMBL" id="CAJSLV010000102">
    <property type="protein sequence ID" value="CAG6398310.1"/>
    <property type="molecule type" value="Genomic_DNA"/>
</dbReference>
<gene>
    <name evidence="1" type="ORF">SCOCK_690027</name>
</gene>
<accession>A0A9W4DV88</accession>
<dbReference type="Proteomes" id="UP001152519">
    <property type="component" value="Unassembled WGS sequence"/>
</dbReference>
<dbReference type="AlphaFoldDB" id="A0A9W4DV88"/>
<dbReference type="SUPFAM" id="SSF52058">
    <property type="entry name" value="L domain-like"/>
    <property type="match status" value="1"/>
</dbReference>
<proteinExistence type="predicted"/>
<protein>
    <recommendedName>
        <fullName evidence="3">Leucine-rich repeat domain-containing protein</fullName>
    </recommendedName>
</protein>
<evidence type="ECO:0000313" key="2">
    <source>
        <dbReference type="Proteomes" id="UP001152519"/>
    </source>
</evidence>
<evidence type="ECO:0008006" key="3">
    <source>
        <dbReference type="Google" id="ProtNLM"/>
    </source>
</evidence>
<dbReference type="InterPro" id="IPR032675">
    <property type="entry name" value="LRR_dom_sf"/>
</dbReference>
<dbReference type="Gene3D" id="3.80.10.10">
    <property type="entry name" value="Ribonuclease Inhibitor"/>
    <property type="match status" value="1"/>
</dbReference>
<dbReference type="RefSeq" id="WP_251499532.1">
    <property type="nucleotide sequence ID" value="NZ_CAJSLV010000102.1"/>
</dbReference>